<feature type="transmembrane region" description="Helical" evidence="1">
    <location>
        <begin position="2581"/>
        <end position="2602"/>
    </location>
</feature>
<evidence type="ECO:0000313" key="2">
    <source>
        <dbReference type="EMBL" id="CAI9922839.1"/>
    </source>
</evidence>
<keyword evidence="1" id="KW-0812">Transmembrane</keyword>
<proteinExistence type="predicted"/>
<protein>
    <submittedName>
        <fullName evidence="2">Cysteine-rich membrane protein 2</fullName>
    </submittedName>
    <submittedName>
        <fullName evidence="3">Cysteine-rich_membrane protein 2</fullName>
    </submittedName>
</protein>
<name>A0AA86TM82_9EUKA</name>
<dbReference type="SUPFAM" id="SSF57184">
    <property type="entry name" value="Growth factor receptor domain"/>
    <property type="match status" value="1"/>
</dbReference>
<evidence type="ECO:0000313" key="3">
    <source>
        <dbReference type="EMBL" id="CAL6077837.1"/>
    </source>
</evidence>
<evidence type="ECO:0000256" key="1">
    <source>
        <dbReference type="SAM" id="Phobius"/>
    </source>
</evidence>
<keyword evidence="1" id="KW-0472">Membrane</keyword>
<reference evidence="2" key="1">
    <citation type="submission" date="2023-06" db="EMBL/GenBank/DDBJ databases">
        <authorList>
            <person name="Kurt Z."/>
        </authorList>
    </citation>
    <scope>NUCLEOTIDE SEQUENCE</scope>
</reference>
<organism evidence="2">
    <name type="scientific">Hexamita inflata</name>
    <dbReference type="NCBI Taxonomy" id="28002"/>
    <lineage>
        <taxon>Eukaryota</taxon>
        <taxon>Metamonada</taxon>
        <taxon>Diplomonadida</taxon>
        <taxon>Hexamitidae</taxon>
        <taxon>Hexamitinae</taxon>
        <taxon>Hexamita</taxon>
    </lineage>
</organism>
<dbReference type="Proteomes" id="UP001642409">
    <property type="component" value="Unassembled WGS sequence"/>
</dbReference>
<dbReference type="InterPro" id="IPR009030">
    <property type="entry name" value="Growth_fac_rcpt_cys_sf"/>
</dbReference>
<evidence type="ECO:0000313" key="4">
    <source>
        <dbReference type="Proteomes" id="UP001642409"/>
    </source>
</evidence>
<reference evidence="3 4" key="2">
    <citation type="submission" date="2024-07" db="EMBL/GenBank/DDBJ databases">
        <authorList>
            <person name="Akdeniz Z."/>
        </authorList>
    </citation>
    <scope>NUCLEOTIDE SEQUENCE [LARGE SCALE GENOMIC DNA]</scope>
</reference>
<dbReference type="EMBL" id="CATOUU010000263">
    <property type="protein sequence ID" value="CAI9922839.1"/>
    <property type="molecule type" value="Genomic_DNA"/>
</dbReference>
<accession>A0AA86TM82</accession>
<sequence>MLQVLQVIGSSSFLCDQMLSSRIWYPLQQCSVNTSLNFDKWQNPAQNIFSDSTTLDARIITAASLYNNMTNSSGNLTSLYNLFDVDSKGLLSNAHIYLNTSIIIDTSVYNQLVQISPFGNIKGTFDNVSVSGFVNLSVQDFTKVNMIKLSRFFGVIDGTLDSVNHPSNFQGSYNFRNVSSSLKYFINNVEVINSFSSVQKTMIDNQINSQSVNISVIDYKLSDQQNINHLSYSLTDQVSKSKLPITIWFPFSVISNGNNNQNAITDLYSASLLLSLQYFNEVEGMTIRRFNANGIELTTPFTGVEFLIYQEDTKAVCVLSDRIIICSGFDVFDIETKKCITRDECFQNTLKLLFQSTCVLQCPSTNNIIYNKSCWKECPKWAGGYTNGQCKYVGDGMYSWGGSIKISTCPLYFKRGCYAETCPSGTIKINQNCTEPTSVNQCQNGEVLVLSGQVDPRFISMCQKQKPVWMFRLVDQNGISLNTYKAVCEGVIKANNDCFEQPTLIKATGFCQQQCDPGQYAQTALDICHNCLSDIYDGGRYFERKGSKCVKSCSKYSVEGQAKICEDNNPLNCQLWQVMASGSYLCLKACGAQQFKDGQVCSSCNPLNSQVDKVTGLCKCAANFFIKNLPDGSSTCTECDNSLHFQDSKVNGVCICQAGYQLSNSICAPNVNCPLTQIFQGGVCSDCPQNQYPNTLQDACVSNCSPNYLNQAGTYCVSSCWPSTFGYNGSCKIDCPYNTLMDSASQTCVASCIFYRITMVGSSVGPFCQTDTCLDFLFINDVYHQTVNGCFSTCPSGQFGYNKHCYQKCPNNTLLDSNRLSCVDSCSFYRITTIGSSVGAVCQTDTCIDFLYVNDQYHSSVSGCFGTCPSGTYSTRTKTCVKDCSIFDNYPNPTYCETPGSPTCQYYINIPNITTISICCSTCPDFYNGYQCVKNCELSQTIQGKICSNCPQYQIPNANQDACMSNSSCSPKYLNLAGTYCVSTCSQFYDGFQCASSCVGFVSEANNSVCVQSCGAMPKGYKNSTYNTVAVRICLDICPQEYPDYDMTSQYLGTPKCYLSKSNSSSCGASAKYLETNQKCVQSCASGMYVMNLNSTNQFQCLKLNAPCDKYYKTSGMKECYQSCPLAYSYLNGSECLQSCSPYMNDPKSITQKLCLSSCSGLNPYSLVDQSGKMQCLSTCGAIFANSRNKCISFCQFYRWDEMTQTKICVDTCNFYRIDKTKDQTSLWCGDSCSVLNYVYSEVDANGRNQCVDFCSDLHPFLDGFVCKQYCQFVVEQQVTAVSKYRCMSVSCQKYYYLHPSENTIQICLENCFGLIPYNYGKQCVSSCASTQFQLIGTDGTSCVKTCSDESAVNKLSAVWYCDLSCNFYLEGNEKTCLQSSTAAYPYKQIHQKIQVNGIVITRYLYVVSCVNNEYALIEGEKICQLCIYYEAVGQARQCVSLCSSDQVLFKQQCYSGLCVNISGIGNYIYTDLNRFCQQSCGLLFVDNLATFQCSFTCPKNYVYQKYNGQQLCVPSCTGVNNYLINDPRYAINGVGLCINTCPIGQLQDNLLQDSIFYCVDQCESKQYQIVNGEYVCVSSCPVYVIGPSGMKQCYKNCSEIDPTFKQIVISQNNIICVQKCPSSYPFMPSNGDLQCIKACPSLRYSIVSNNNRCVDSCLLNTSVEQALYNHQICLGACDSSQKFVRTSDNIGFCVSTCPSSANFYDNVKECKTECNPKVYKIDEQQKQCVSSCDTPLNQTINEYVQCDYCQAPTPYLLLNNTCTNLCPLGTYLHNGICQLSCPSTMKYAILQNGQYVCSNMCPNKIYAKIQAISTYYCQDVCETPNFFRKDIMSGQIECLTHCDPAEFQYSTNECSSSSCLQDPVNIFSLGNICMFTCPDFVNFADYRCMSECSGPFSGYVSQIMMNQKLRVCYSTCPTDYIDSRNASLYKSAGVCVKYCPTTEKLYFEPYSQTQFYCTQCAGSSRFVQLDQIYCRDSCASKLFQTDKFGNNFCIERCEFPNGKKSLYSITQCLECPNYISEVDQSCVSTCDFYNVSQNQNVCRMVNGARNTNSCAIYSNDAAPFLCIQECVTFRDGPWCVKNCAVTGKKFVPASGFDCQFSCPAFYEYQFIFDFEQPRCNNTCNFMLSSADQFECQRKCNSNISVYVFGRTYCSNCSSPLQLQIDSTFSCSTCNSTTDLCTQLDCGKSTVKTDLQTLTGYLCESPFTFNYTTQLKQVINPSLKVSQVDVLNSSAFVLLQNGSVMQVTDFGSKILMHNVEQISVVPIPPKFVNQLLVKFQNGSFYSGMFEKGVPGEKTVQIIGLFDPENKNLGINFLLTDQNLYFRGSCKANMCAKDANGSDFDSEFNGKTKFRGMWTKMNLAEFPFQAPDVQNIEQMDWAVKMTLKNGKKYVYGLNKNGRLCQDPKKDISIMDISEYDAVSLGNATMVMSKQNQLYYCGESLAAPGTEPPTNEYVKKMEIKFTGLLGWQFLDNSILDITNIKTGFLIRTHSQVFHIGKCVAFDCYNLYGSKIPVSYQVQQLKWLTQKIKVVGNTQVNVQYNAQLLNIVYFNDTYAIEDDQQYSVGTLGWQLYTGPEDKNIGLIVAIIITSSLYFIAIVVLFRQITKYCRQKQHASLKVVKKYDNSDVIRIHKQENIFNMPVDLNQLYV</sequence>
<dbReference type="EMBL" id="CAXDID020000330">
    <property type="protein sequence ID" value="CAL6077837.1"/>
    <property type="molecule type" value="Genomic_DNA"/>
</dbReference>
<keyword evidence="4" id="KW-1185">Reference proteome</keyword>
<gene>
    <name evidence="2" type="ORF">HINF_LOCUS10484</name>
    <name evidence="3" type="ORF">HINF_LOCUS58616</name>
</gene>
<comment type="caution">
    <text evidence="2">The sequence shown here is derived from an EMBL/GenBank/DDBJ whole genome shotgun (WGS) entry which is preliminary data.</text>
</comment>
<keyword evidence="1" id="KW-1133">Transmembrane helix</keyword>